<name>A0A1T5PB86_9BACT</name>
<reference evidence="1 2" key="1">
    <citation type="submission" date="2017-02" db="EMBL/GenBank/DDBJ databases">
        <authorList>
            <person name="Peterson S.W."/>
        </authorList>
    </citation>
    <scope>NUCLEOTIDE SEQUENCE [LARGE SCALE GENOMIC DNA]</scope>
    <source>
        <strain evidence="1 2">DSM 18108</strain>
    </source>
</reference>
<evidence type="ECO:0000313" key="1">
    <source>
        <dbReference type="EMBL" id="SKD09936.1"/>
    </source>
</evidence>
<organism evidence="1 2">
    <name type="scientific">Chitinophaga ginsengisegetis</name>
    <dbReference type="NCBI Taxonomy" id="393003"/>
    <lineage>
        <taxon>Bacteria</taxon>
        <taxon>Pseudomonadati</taxon>
        <taxon>Bacteroidota</taxon>
        <taxon>Chitinophagia</taxon>
        <taxon>Chitinophagales</taxon>
        <taxon>Chitinophagaceae</taxon>
        <taxon>Chitinophaga</taxon>
    </lineage>
</organism>
<dbReference type="AlphaFoldDB" id="A0A1T5PB86"/>
<gene>
    <name evidence="1" type="ORF">SAMN05660461_5834</name>
</gene>
<evidence type="ECO:0008006" key="3">
    <source>
        <dbReference type="Google" id="ProtNLM"/>
    </source>
</evidence>
<protein>
    <recommendedName>
        <fullName evidence="3">PH domain-containing protein</fullName>
    </recommendedName>
</protein>
<dbReference type="Proteomes" id="UP000190166">
    <property type="component" value="Unassembled WGS sequence"/>
</dbReference>
<dbReference type="EMBL" id="FUZZ01000005">
    <property type="protein sequence ID" value="SKD09936.1"/>
    <property type="molecule type" value="Genomic_DNA"/>
</dbReference>
<sequence length="139" mass="16007">MGNKKFKPSTLLAIFRRKGGEGAMTKIISDDNKSDFLHQVSFLREGEQPLVCFKQDELNWLLITSDRIIEMGQGVSLFIPYSELVEVRIALHEEFKDSVMSKTDFTRLLLKDNSGRNYVIESEKGEPYKGIYQMLHFIA</sequence>
<accession>A0A1T5PB86</accession>
<evidence type="ECO:0000313" key="2">
    <source>
        <dbReference type="Proteomes" id="UP000190166"/>
    </source>
</evidence>
<proteinExistence type="predicted"/>
<dbReference type="RefSeq" id="WP_079473076.1">
    <property type="nucleotide sequence ID" value="NZ_FUZZ01000005.1"/>
</dbReference>
<keyword evidence="2" id="KW-1185">Reference proteome</keyword>